<keyword evidence="8 10" id="KW-0472">Membrane</keyword>
<evidence type="ECO:0000256" key="5">
    <source>
        <dbReference type="ARBA" id="ARBA00022741"/>
    </source>
</evidence>
<evidence type="ECO:0000256" key="3">
    <source>
        <dbReference type="ARBA" id="ARBA00022475"/>
    </source>
</evidence>
<keyword evidence="3" id="KW-1003">Cell membrane</keyword>
<feature type="transmembrane region" description="Helical" evidence="10">
    <location>
        <begin position="576"/>
        <end position="601"/>
    </location>
</feature>
<feature type="transmembrane region" description="Helical" evidence="10">
    <location>
        <begin position="634"/>
        <end position="658"/>
    </location>
</feature>
<dbReference type="RefSeq" id="WP_282839316.1">
    <property type="nucleotide sequence ID" value="NZ_JASCXW010000013.1"/>
</dbReference>
<comment type="similarity">
    <text evidence="9">Belongs to the ABC transporter superfamily. Macrolide exporter (TC 3.A.1.122) family.</text>
</comment>
<dbReference type="AlphaFoldDB" id="A0AAW6U9Y5"/>
<dbReference type="InterPro" id="IPR003593">
    <property type="entry name" value="AAA+_ATPase"/>
</dbReference>
<name>A0AAW6U9Y5_9MOLU</name>
<evidence type="ECO:0000256" key="1">
    <source>
        <dbReference type="ARBA" id="ARBA00004429"/>
    </source>
</evidence>
<evidence type="ECO:0000256" key="7">
    <source>
        <dbReference type="ARBA" id="ARBA00022989"/>
    </source>
</evidence>
<evidence type="ECO:0000256" key="9">
    <source>
        <dbReference type="ARBA" id="ARBA00038388"/>
    </source>
</evidence>
<organism evidence="12 13">
    <name type="scientific">Peloplasma aerotolerans</name>
    <dbReference type="NCBI Taxonomy" id="3044389"/>
    <lineage>
        <taxon>Bacteria</taxon>
        <taxon>Bacillati</taxon>
        <taxon>Mycoplasmatota</taxon>
        <taxon>Mollicutes</taxon>
        <taxon>Acholeplasmatales</taxon>
        <taxon>Acholeplasmataceae</taxon>
        <taxon>Peloplasma</taxon>
    </lineage>
</organism>
<evidence type="ECO:0000256" key="10">
    <source>
        <dbReference type="SAM" id="Phobius"/>
    </source>
</evidence>
<dbReference type="PROSITE" id="PS50893">
    <property type="entry name" value="ABC_TRANSPORTER_2"/>
    <property type="match status" value="1"/>
</dbReference>
<dbReference type="SUPFAM" id="SSF52540">
    <property type="entry name" value="P-loop containing nucleoside triphosphate hydrolases"/>
    <property type="match status" value="1"/>
</dbReference>
<accession>A0AAW6U9Y5</accession>
<protein>
    <submittedName>
        <fullName evidence="12">ABC transporter ATP-binding protein/permease</fullName>
    </submittedName>
</protein>
<evidence type="ECO:0000313" key="13">
    <source>
        <dbReference type="Proteomes" id="UP001431532"/>
    </source>
</evidence>
<comment type="subcellular location">
    <subcellularLocation>
        <location evidence="1">Cell inner membrane</location>
        <topology evidence="1">Multi-pass membrane protein</topology>
    </subcellularLocation>
</comment>
<dbReference type="GO" id="GO:0005524">
    <property type="term" value="F:ATP binding"/>
    <property type="evidence" value="ECO:0007669"/>
    <property type="project" value="UniProtKB-KW"/>
</dbReference>
<keyword evidence="5" id="KW-0547">Nucleotide-binding</keyword>
<evidence type="ECO:0000256" key="8">
    <source>
        <dbReference type="ARBA" id="ARBA00023136"/>
    </source>
</evidence>
<dbReference type="InterPro" id="IPR003439">
    <property type="entry name" value="ABC_transporter-like_ATP-bd"/>
</dbReference>
<dbReference type="Pfam" id="PF02687">
    <property type="entry name" value="FtsX"/>
    <property type="match status" value="1"/>
</dbReference>
<dbReference type="SMART" id="SM00382">
    <property type="entry name" value="AAA"/>
    <property type="match status" value="1"/>
</dbReference>
<evidence type="ECO:0000259" key="11">
    <source>
        <dbReference type="PROSITE" id="PS50893"/>
    </source>
</evidence>
<dbReference type="InterPro" id="IPR017911">
    <property type="entry name" value="MacB-like_ATP-bd"/>
</dbReference>
<evidence type="ECO:0000256" key="2">
    <source>
        <dbReference type="ARBA" id="ARBA00022448"/>
    </source>
</evidence>
<keyword evidence="7 10" id="KW-1133">Transmembrane helix</keyword>
<evidence type="ECO:0000256" key="4">
    <source>
        <dbReference type="ARBA" id="ARBA00022692"/>
    </source>
</evidence>
<dbReference type="EMBL" id="JASCXW010000013">
    <property type="protein sequence ID" value="MDI6452891.1"/>
    <property type="molecule type" value="Genomic_DNA"/>
</dbReference>
<dbReference type="Pfam" id="PF00005">
    <property type="entry name" value="ABC_tran"/>
    <property type="match status" value="1"/>
</dbReference>
<proteinExistence type="inferred from homology"/>
<reference evidence="12" key="1">
    <citation type="submission" date="2023-05" db="EMBL/GenBank/DDBJ databases">
        <title>Mariniplasma microaerophilum sp. nov., a novel anaerobic mollicute isolated from terrestrial mud volcano, Taman Peninsula, Russia.</title>
        <authorList>
            <person name="Khomyakova M.A."/>
            <person name="Merkel A.Y."/>
            <person name="Slobodkin A.I."/>
        </authorList>
    </citation>
    <scope>NUCLEOTIDE SEQUENCE</scope>
    <source>
        <strain evidence="12">M4Ah</strain>
    </source>
</reference>
<feature type="domain" description="ABC transporter" evidence="11">
    <location>
        <begin position="2"/>
        <end position="240"/>
    </location>
</feature>
<sequence>MIRLENVSKYYKSNTLVSVGMRKISLDFKLGEFVAITGESGSGKSTLLNILSGLDTFEEGEFFLFGEPTSHYTIAQWEAYRAAYVGFVFQNYNIIDAYTVYQNVLLSLEFQGYDEASRQDRALEIIERVGLSHRVHHKASKLSGGEKQRTVIARALAKDCPAILCDEPTGNLDSKTGEEIIKLLHEISENKLVIIVTHQFDEVAKYATRRVKMSDGEIIEDIKLIKEKPKQIENSEIKQKHIHFVTTAKIAIRNLFASPKKFTFMLLLQFVFVFLALLIYGTTTSLFHQSGLLPDSLDASEHQLVIQKVDESAFTQDEIDFFANHRYVREINDYETIAGLFTSIGRTRIYSERTAILNQSDILDGRLPNQIEEIMISEDLSIYLDVGIHDEVTLRTATFEPFIFTIVGISSTVNRAVYFHDDFFIDSFFVFKSIVNRILINVIDDDGIQNVRRNSYRTFIVDELLEDDEIFVYVTYENSGTRNSIMTMETGYGTGIELDVLATFQFSEAFSEVRLNQKNYDELVDYMTSLDHRYKIVLNVYDRYDGQRLLNSIDQDTYIIYYDALAQNQDYTSFGYILRVVSYLMIVIVALLLFTLLKAVFKNMIATRKKDFAIYRSVGASKKFLGSLVFLEQIFQIIFGSILTVIFVFTLMFFVASIAESMRYIGVFDVLIVFMVFSYMTIMIPIKFHQSIYEISVIDTLSKSAEV</sequence>
<dbReference type="GO" id="GO:0005886">
    <property type="term" value="C:plasma membrane"/>
    <property type="evidence" value="ECO:0007669"/>
    <property type="project" value="UniProtKB-SubCell"/>
</dbReference>
<evidence type="ECO:0000313" key="12">
    <source>
        <dbReference type="EMBL" id="MDI6452891.1"/>
    </source>
</evidence>
<dbReference type="GO" id="GO:0016887">
    <property type="term" value="F:ATP hydrolysis activity"/>
    <property type="evidence" value="ECO:0007669"/>
    <property type="project" value="InterPro"/>
</dbReference>
<keyword evidence="2" id="KW-0813">Transport</keyword>
<dbReference type="InterPro" id="IPR027417">
    <property type="entry name" value="P-loop_NTPase"/>
</dbReference>
<dbReference type="Gene3D" id="3.40.50.300">
    <property type="entry name" value="P-loop containing nucleotide triphosphate hydrolases"/>
    <property type="match status" value="1"/>
</dbReference>
<dbReference type="CDD" id="cd03255">
    <property type="entry name" value="ABC_MJ0796_LolCDE_FtsE"/>
    <property type="match status" value="1"/>
</dbReference>
<dbReference type="InterPro" id="IPR003838">
    <property type="entry name" value="ABC3_permease_C"/>
</dbReference>
<evidence type="ECO:0000256" key="6">
    <source>
        <dbReference type="ARBA" id="ARBA00022840"/>
    </source>
</evidence>
<keyword evidence="4 10" id="KW-0812">Transmembrane</keyword>
<feature type="transmembrane region" description="Helical" evidence="10">
    <location>
        <begin position="262"/>
        <end position="280"/>
    </location>
</feature>
<keyword evidence="6 12" id="KW-0067">ATP-binding</keyword>
<dbReference type="PANTHER" id="PTHR42798:SF6">
    <property type="entry name" value="CELL DIVISION ATP-BINDING PROTEIN FTSE"/>
    <property type="match status" value="1"/>
</dbReference>
<gene>
    <name evidence="12" type="ORF">QJ521_04885</name>
</gene>
<feature type="transmembrane region" description="Helical" evidence="10">
    <location>
        <begin position="664"/>
        <end position="686"/>
    </location>
</feature>
<dbReference type="PANTHER" id="PTHR42798">
    <property type="entry name" value="LIPOPROTEIN-RELEASING SYSTEM ATP-BINDING PROTEIN LOLD"/>
    <property type="match status" value="1"/>
</dbReference>
<comment type="caution">
    <text evidence="12">The sequence shown here is derived from an EMBL/GenBank/DDBJ whole genome shotgun (WGS) entry which is preliminary data.</text>
</comment>
<keyword evidence="13" id="KW-1185">Reference proteome</keyword>
<dbReference type="Proteomes" id="UP001431532">
    <property type="component" value="Unassembled WGS sequence"/>
</dbReference>